<dbReference type="InterPro" id="IPR009057">
    <property type="entry name" value="Homeodomain-like_sf"/>
</dbReference>
<gene>
    <name evidence="5" type="ORF">QYG89_09655</name>
</gene>
<reference evidence="5 6" key="1">
    <citation type="submission" date="2023-07" db="EMBL/GenBank/DDBJ databases">
        <title>Bacillus lucianemedeirus sp. nov, a new species isolated from an immunobiological production facility.</title>
        <authorList>
            <person name="Costa L.V."/>
            <person name="Miranda R.V.S.L."/>
            <person name="Brandao M.L.L."/>
            <person name="Reis C.M.F."/>
            <person name="Frazao A.M."/>
            <person name="Cruz F.V."/>
            <person name="Baio P.V.P."/>
            <person name="Veras J.F.C."/>
            <person name="Ramos J.N."/>
            <person name="Vieira V."/>
        </authorList>
    </citation>
    <scope>NUCLEOTIDE SEQUENCE [LARGE SCALE GENOMIC DNA]</scope>
    <source>
        <strain evidence="5 6">B190/17</strain>
    </source>
</reference>
<evidence type="ECO:0000259" key="4">
    <source>
        <dbReference type="PROSITE" id="PS50977"/>
    </source>
</evidence>
<protein>
    <submittedName>
        <fullName evidence="5">TetR/AcrR family transcriptional regulator</fullName>
    </submittedName>
</protein>
<dbReference type="Pfam" id="PF00440">
    <property type="entry name" value="TetR_N"/>
    <property type="match status" value="1"/>
</dbReference>
<dbReference type="InterPro" id="IPR001647">
    <property type="entry name" value="HTH_TetR"/>
</dbReference>
<evidence type="ECO:0000256" key="3">
    <source>
        <dbReference type="PROSITE-ProRule" id="PRU00335"/>
    </source>
</evidence>
<dbReference type="SUPFAM" id="SSF46689">
    <property type="entry name" value="Homeodomain-like"/>
    <property type="match status" value="1"/>
</dbReference>
<sequence length="206" mass="23674">MTKQEEVVDRREQILQISLYYFAEYGYHKTKISDIVREAGVAQGTFYWHFKSKEAIALEIIHRGRKHLLEVISQGYRQSKGTVQDAVRASEKLFEDLFSFSMKNKYFMGLLLKGMESEDSVNEAIIETRIKMEEAFQNNIKRAIHMGILPSKDPALQSALLVSLIEGILSRWLFGPAAYDSRLNEKSAKDLAQEVVRFEFFGLLGI</sequence>
<dbReference type="InterPro" id="IPR050624">
    <property type="entry name" value="HTH-type_Tx_Regulator"/>
</dbReference>
<evidence type="ECO:0000256" key="1">
    <source>
        <dbReference type="ARBA" id="ARBA00022491"/>
    </source>
</evidence>
<evidence type="ECO:0000313" key="5">
    <source>
        <dbReference type="EMBL" id="MFK2825926.1"/>
    </source>
</evidence>
<name>A0ABW8I8W8_9BACI</name>
<dbReference type="Gene3D" id="1.10.357.10">
    <property type="entry name" value="Tetracycline Repressor, domain 2"/>
    <property type="match status" value="1"/>
</dbReference>
<dbReference type="PRINTS" id="PR00455">
    <property type="entry name" value="HTHTETR"/>
</dbReference>
<dbReference type="PANTHER" id="PTHR43479:SF11">
    <property type="entry name" value="ACREF_ENVCD OPERON REPRESSOR-RELATED"/>
    <property type="match status" value="1"/>
</dbReference>
<dbReference type="Proteomes" id="UP001619911">
    <property type="component" value="Unassembled WGS sequence"/>
</dbReference>
<dbReference type="PANTHER" id="PTHR43479">
    <property type="entry name" value="ACREF/ENVCD OPERON REPRESSOR-RELATED"/>
    <property type="match status" value="1"/>
</dbReference>
<feature type="domain" description="HTH tetR-type" evidence="4">
    <location>
        <begin position="8"/>
        <end position="68"/>
    </location>
</feature>
<dbReference type="SUPFAM" id="SSF48498">
    <property type="entry name" value="Tetracyclin repressor-like, C-terminal domain"/>
    <property type="match status" value="1"/>
</dbReference>
<keyword evidence="2 3" id="KW-0238">DNA-binding</keyword>
<organism evidence="5 6">
    <name type="scientific">Bacillus lumedeiriae</name>
    <dbReference type="NCBI Taxonomy" id="3058829"/>
    <lineage>
        <taxon>Bacteria</taxon>
        <taxon>Bacillati</taxon>
        <taxon>Bacillota</taxon>
        <taxon>Bacilli</taxon>
        <taxon>Bacillales</taxon>
        <taxon>Bacillaceae</taxon>
        <taxon>Bacillus</taxon>
    </lineage>
</organism>
<proteinExistence type="predicted"/>
<feature type="DNA-binding region" description="H-T-H motif" evidence="3">
    <location>
        <begin position="31"/>
        <end position="50"/>
    </location>
</feature>
<keyword evidence="6" id="KW-1185">Reference proteome</keyword>
<keyword evidence="1" id="KW-0678">Repressor</keyword>
<dbReference type="EMBL" id="JAUIYO010000006">
    <property type="protein sequence ID" value="MFK2825926.1"/>
    <property type="molecule type" value="Genomic_DNA"/>
</dbReference>
<dbReference type="PROSITE" id="PS50977">
    <property type="entry name" value="HTH_TETR_2"/>
    <property type="match status" value="1"/>
</dbReference>
<evidence type="ECO:0000256" key="2">
    <source>
        <dbReference type="ARBA" id="ARBA00023125"/>
    </source>
</evidence>
<evidence type="ECO:0000313" key="6">
    <source>
        <dbReference type="Proteomes" id="UP001619911"/>
    </source>
</evidence>
<dbReference type="InterPro" id="IPR036271">
    <property type="entry name" value="Tet_transcr_reg_TetR-rel_C_sf"/>
</dbReference>
<comment type="caution">
    <text evidence="5">The sequence shown here is derived from an EMBL/GenBank/DDBJ whole genome shotgun (WGS) entry which is preliminary data.</text>
</comment>
<accession>A0ABW8I8W8</accession>